<reference evidence="5" key="1">
    <citation type="submission" date="2023-07" db="EMBL/GenBank/DDBJ databases">
        <title>Chromosome-level genome assembly of Artemia franciscana.</title>
        <authorList>
            <person name="Jo E."/>
        </authorList>
    </citation>
    <scope>NUCLEOTIDE SEQUENCE</scope>
    <source>
        <tissue evidence="5">Whole body</tissue>
    </source>
</reference>
<feature type="domain" description="SUI1" evidence="3">
    <location>
        <begin position="692"/>
        <end position="751"/>
    </location>
</feature>
<dbReference type="PROSITE" id="PS50296">
    <property type="entry name" value="SUI1"/>
    <property type="match status" value="1"/>
</dbReference>
<name>A0AA88HMG3_ARTSF</name>
<dbReference type="PROSITE" id="PS50878">
    <property type="entry name" value="RT_POL"/>
    <property type="match status" value="1"/>
</dbReference>
<dbReference type="SUPFAM" id="SSF56672">
    <property type="entry name" value="DNA/RNA polymerases"/>
    <property type="match status" value="1"/>
</dbReference>
<gene>
    <name evidence="5" type="ORF">QYM36_014112</name>
</gene>
<dbReference type="InterPro" id="IPR001950">
    <property type="entry name" value="SUI1"/>
</dbReference>
<keyword evidence="6" id="KW-1185">Reference proteome</keyword>
<dbReference type="Pfam" id="PF00078">
    <property type="entry name" value="RVT_1"/>
    <property type="match status" value="1"/>
</dbReference>
<feature type="region of interest" description="Disordered" evidence="2">
    <location>
        <begin position="657"/>
        <end position="679"/>
    </location>
</feature>
<dbReference type="InterPro" id="IPR046447">
    <property type="entry name" value="DENR_C"/>
</dbReference>
<dbReference type="Pfam" id="PF21023">
    <property type="entry name" value="DENR_N"/>
    <property type="match status" value="1"/>
</dbReference>
<accession>A0AA88HMG3</accession>
<dbReference type="Pfam" id="PF01253">
    <property type="entry name" value="SUI1"/>
    <property type="match status" value="1"/>
</dbReference>
<dbReference type="Proteomes" id="UP001187531">
    <property type="component" value="Unassembled WGS sequence"/>
</dbReference>
<dbReference type="InterPro" id="IPR043502">
    <property type="entry name" value="DNA/RNA_pol_sf"/>
</dbReference>
<evidence type="ECO:0000313" key="5">
    <source>
        <dbReference type="EMBL" id="KAK2708391.1"/>
    </source>
</evidence>
<evidence type="ECO:0000256" key="1">
    <source>
        <dbReference type="ARBA" id="ARBA00007514"/>
    </source>
</evidence>
<dbReference type="EMBL" id="JAVRJZ010000018">
    <property type="protein sequence ID" value="KAK2708391.1"/>
    <property type="molecule type" value="Genomic_DNA"/>
</dbReference>
<dbReference type="CDD" id="cd01650">
    <property type="entry name" value="RT_nLTR_like"/>
    <property type="match status" value="1"/>
</dbReference>
<dbReference type="InterPro" id="IPR052560">
    <property type="entry name" value="RdDP_mobile_element"/>
</dbReference>
<dbReference type="InterPro" id="IPR000477">
    <property type="entry name" value="RT_dom"/>
</dbReference>
<feature type="compositionally biased region" description="Basic residues" evidence="2">
    <location>
        <begin position="664"/>
        <end position="676"/>
    </location>
</feature>
<dbReference type="CDD" id="cd11607">
    <property type="entry name" value="DENR_C"/>
    <property type="match status" value="1"/>
</dbReference>
<dbReference type="PANTHER" id="PTHR36688:SF2">
    <property type="entry name" value="ENDONUCLEASE_EXONUCLEASE_PHOSPHATASE DOMAIN-CONTAINING PROTEIN"/>
    <property type="match status" value="1"/>
</dbReference>
<dbReference type="GO" id="GO:0071897">
    <property type="term" value="P:DNA biosynthetic process"/>
    <property type="evidence" value="ECO:0007669"/>
    <property type="project" value="UniProtKB-ARBA"/>
</dbReference>
<evidence type="ECO:0000256" key="2">
    <source>
        <dbReference type="SAM" id="MobiDB-lite"/>
    </source>
</evidence>
<dbReference type="PANTHER" id="PTHR36688">
    <property type="entry name" value="ENDO/EXONUCLEASE/PHOSPHATASE DOMAIN-CONTAINING PROTEIN"/>
    <property type="match status" value="1"/>
</dbReference>
<dbReference type="GO" id="GO:0003743">
    <property type="term" value="F:translation initiation factor activity"/>
    <property type="evidence" value="ECO:0007669"/>
    <property type="project" value="InterPro"/>
</dbReference>
<comment type="similarity">
    <text evidence="1">Belongs to the DENR family.</text>
</comment>
<dbReference type="InterPro" id="IPR036877">
    <property type="entry name" value="SUI1_dom_sf"/>
</dbReference>
<dbReference type="InterPro" id="IPR048517">
    <property type="entry name" value="DENR_N"/>
</dbReference>
<dbReference type="Gene3D" id="3.30.780.10">
    <property type="entry name" value="SUI1-like domain"/>
    <property type="match status" value="1"/>
</dbReference>
<proteinExistence type="inferred from homology"/>
<protein>
    <submittedName>
        <fullName evidence="5">Uncharacterized protein</fullName>
    </submittedName>
</protein>
<evidence type="ECO:0000313" key="6">
    <source>
        <dbReference type="Proteomes" id="UP001187531"/>
    </source>
</evidence>
<dbReference type="SUPFAM" id="SSF55159">
    <property type="entry name" value="eIF1-like"/>
    <property type="match status" value="1"/>
</dbReference>
<evidence type="ECO:0000259" key="4">
    <source>
        <dbReference type="PROSITE" id="PS50878"/>
    </source>
</evidence>
<sequence>MGDPHDDHNFTNNLEKLDKNCTVLAWIQYKNQIKGRMTPGAKLLVARILKKELGNYGTIIEAPGPGGSMVIQTRAPTTPDMITLQKIKFNNNEIIFEKYDKEKADNFKNNIIGKKGILFIEKETADFAEVEDELKENPEIEKILKIGNDESKSLNSTPGWTARCEAAKHKRKEARKIYKRNPTQLNKIELNKVTAQMKKTIIKERNTAWTNLINSKFNHNTPLKDLWRNFHKIIKREKPSQQPKILHINHLDYYNPDELSEVLANHFENNFQTEQTTNTHQGNSHSINNSTISTIIKSDDIINELKTLKRGATGIDKIDNRMLKALPINMILKLTNLFNKSLNENIIPEKWKKSIIIPILKPGKNPKSPSSYRPISLLSCLAKLMEKIIKKKIINDTQKIIQPEQCGFYKGRSTLDALLRMEHTIKKGFSNNQVTCAIFFDAAAAFDRVDLQILKNKINSLHIDIQLKNWIKNWISDRKFCVRTHGVLSSERYIKAGVPQGGVLSSILFSLYVSDLTTDNLQRTNLYMYADDITITITGNSMDKIKTSGQKAIDHVQLWANENKITLAEDKTNLALGNMAEVVNSPEASAGCFTESGLPIGPKPDVTYPIHIIYCGNCGLPTEYCEFYPDFEKCKAWLEKALPDTFAERFAIDPNAEAEDDKKHQKRGGKGLVKPKKKEEGPKKICVSLSMRGRKKLTVITGLKSYGIDLKVAAKFFGTKFACGSSVTGDDEIVIQGDVKDDLFDILPEKWSEGCAAAPKLFNSTIDYAMMRTTTQLNFSLELGDRLLSSTDFADNLTLSTTTLKELDAAPTVIREEASKIESTSAGAKRKSYLSIHNDLKNSSCCQSM</sequence>
<organism evidence="5 6">
    <name type="scientific">Artemia franciscana</name>
    <name type="common">Brine shrimp</name>
    <name type="synonym">Artemia sanfranciscana</name>
    <dbReference type="NCBI Taxonomy" id="6661"/>
    <lineage>
        <taxon>Eukaryota</taxon>
        <taxon>Metazoa</taxon>
        <taxon>Ecdysozoa</taxon>
        <taxon>Arthropoda</taxon>
        <taxon>Crustacea</taxon>
        <taxon>Branchiopoda</taxon>
        <taxon>Anostraca</taxon>
        <taxon>Artemiidae</taxon>
        <taxon>Artemia</taxon>
    </lineage>
</organism>
<feature type="domain" description="Reverse transcriptase" evidence="4">
    <location>
        <begin position="340"/>
        <end position="594"/>
    </location>
</feature>
<comment type="caution">
    <text evidence="5">The sequence shown here is derived from an EMBL/GenBank/DDBJ whole genome shotgun (WGS) entry which is preliminary data.</text>
</comment>
<evidence type="ECO:0000259" key="3">
    <source>
        <dbReference type="PROSITE" id="PS50296"/>
    </source>
</evidence>
<dbReference type="AlphaFoldDB" id="A0AA88HMG3"/>